<dbReference type="Pfam" id="PF21248">
    <property type="entry name" value="SoFic-like_C"/>
    <property type="match status" value="1"/>
</dbReference>
<accession>L0R5Q8</accession>
<name>L0R5Q8_9BACT</name>
<evidence type="ECO:0000259" key="4">
    <source>
        <dbReference type="PROSITE" id="PS51459"/>
    </source>
</evidence>
<dbReference type="SUPFAM" id="SSF140931">
    <property type="entry name" value="Fic-like"/>
    <property type="match status" value="1"/>
</dbReference>
<evidence type="ECO:0000256" key="1">
    <source>
        <dbReference type="PIRSR" id="PIRSR038925-1"/>
    </source>
</evidence>
<evidence type="ECO:0000256" key="2">
    <source>
        <dbReference type="PIRSR" id="PIRSR640198-1"/>
    </source>
</evidence>
<reference evidence="5 6" key="1">
    <citation type="submission" date="2012-10" db="EMBL/GenBank/DDBJ databases">
        <authorList>
            <person name="Genoscope - CEA"/>
        </authorList>
    </citation>
    <scope>NUCLEOTIDE SEQUENCE [LARGE SCALE GENOMIC DNA]</scope>
    <source>
        <strain evidence="6">AM13 / DSM 14728</strain>
    </source>
</reference>
<dbReference type="EMBL" id="FO203522">
    <property type="protein sequence ID" value="CCO21994.1"/>
    <property type="molecule type" value="Genomic_DNA"/>
</dbReference>
<dbReference type="RefSeq" id="WP_015334604.1">
    <property type="nucleotide sequence ID" value="NC_020055.1"/>
</dbReference>
<keyword evidence="1" id="KW-0547">Nucleotide-binding</keyword>
<dbReference type="KEGG" id="dhy:DESAM_10013"/>
<feature type="binding site" evidence="1">
    <location>
        <position position="59"/>
    </location>
    <ligand>
        <name>ATP</name>
        <dbReference type="ChEBI" id="CHEBI:30616"/>
    </ligand>
</feature>
<dbReference type="HOGENOM" id="CLU_047250_1_1_7"/>
<dbReference type="PATRIC" id="fig|1121451.3.peg.11"/>
<dbReference type="InterPro" id="IPR025758">
    <property type="entry name" value="Fic/DOC_N"/>
</dbReference>
<feature type="binding site" evidence="3">
    <location>
        <begin position="227"/>
        <end position="228"/>
    </location>
    <ligand>
        <name>ATP</name>
        <dbReference type="ChEBI" id="CHEBI:30616"/>
    </ligand>
</feature>
<dbReference type="Pfam" id="PF02661">
    <property type="entry name" value="Fic"/>
    <property type="match status" value="1"/>
</dbReference>
<dbReference type="PANTHER" id="PTHR13504">
    <property type="entry name" value="FIDO DOMAIN-CONTAINING PROTEIN DDB_G0283145"/>
    <property type="match status" value="1"/>
</dbReference>
<dbReference type="PIRSF" id="PIRSF038925">
    <property type="entry name" value="AMP-prot_trans"/>
    <property type="match status" value="1"/>
</dbReference>
<feature type="binding site" evidence="1">
    <location>
        <begin position="190"/>
        <end position="196"/>
    </location>
    <ligand>
        <name>ATP</name>
        <dbReference type="ChEBI" id="CHEBI:30616"/>
    </ligand>
</feature>
<feature type="active site" evidence="2">
    <location>
        <position position="185"/>
    </location>
</feature>
<dbReference type="Gene3D" id="1.10.3290.10">
    <property type="entry name" value="Fido-like domain"/>
    <property type="match status" value="1"/>
</dbReference>
<dbReference type="InterPro" id="IPR003812">
    <property type="entry name" value="Fido"/>
</dbReference>
<dbReference type="InterPro" id="IPR040198">
    <property type="entry name" value="Fido_containing"/>
</dbReference>
<dbReference type="PROSITE" id="PS51459">
    <property type="entry name" value="FIDO"/>
    <property type="match status" value="1"/>
</dbReference>
<feature type="domain" description="Fido" evidence="4">
    <location>
        <begin position="104"/>
        <end position="249"/>
    </location>
</feature>
<dbReference type="GO" id="GO:0005524">
    <property type="term" value="F:ATP binding"/>
    <property type="evidence" value="ECO:0007669"/>
    <property type="project" value="UniProtKB-KW"/>
</dbReference>
<sequence length="350" mass="40190">MIEYLPLERDIETKAVLKKLAIAERALGTLRGVASKVPNEDILVNTLFLQEAKASSEIENIVTTHDEIFKAQLEIGHNLAAKEVENYSHALREGFSIVKEQQLLTTNTVCTIQKRLENNNAGLRRQSGTTLKNISGEVVYTPPQDYDEIVCLMSNLEKFINDTDLSDLNPLVKMAVIHHQFESIHPFYDGNGRTGRIINILYLVLTGLLDTPVLYLSGYIIDTKKQYYDLLQKVRDERDWEEWILYILTGVILTSQETVLLIEKIIALMQDYKHSIRDRFHKMYSQDLINNLFKYPYTKIDFLEQALGVHRQTAAKYLNSLANEGFLSKVSLGKSNYYLNTKLIEILKSR</sequence>
<proteinExistence type="predicted"/>
<dbReference type="AlphaFoldDB" id="L0R5Q8"/>
<evidence type="ECO:0000313" key="6">
    <source>
        <dbReference type="Proteomes" id="UP000010808"/>
    </source>
</evidence>
<keyword evidence="6" id="KW-1185">Reference proteome</keyword>
<dbReference type="Pfam" id="PF13784">
    <property type="entry name" value="Fic_N"/>
    <property type="match status" value="1"/>
</dbReference>
<dbReference type="eggNOG" id="COG3177">
    <property type="taxonomic scope" value="Bacteria"/>
</dbReference>
<organism evidence="5 6">
    <name type="scientific">Maridesulfovibrio hydrothermalis AM13 = DSM 14728</name>
    <dbReference type="NCBI Taxonomy" id="1121451"/>
    <lineage>
        <taxon>Bacteria</taxon>
        <taxon>Pseudomonadati</taxon>
        <taxon>Thermodesulfobacteriota</taxon>
        <taxon>Desulfovibrionia</taxon>
        <taxon>Desulfovibrionales</taxon>
        <taxon>Desulfovibrionaceae</taxon>
        <taxon>Maridesulfovibrio</taxon>
    </lineage>
</organism>
<dbReference type="InterPro" id="IPR026287">
    <property type="entry name" value="SoFic-like"/>
</dbReference>
<feature type="binding site" evidence="1">
    <location>
        <position position="227"/>
    </location>
    <ligand>
        <name>ATP</name>
        <dbReference type="ChEBI" id="CHEBI:30616"/>
    </ligand>
</feature>
<dbReference type="OrthoDB" id="9813719at2"/>
<evidence type="ECO:0000313" key="5">
    <source>
        <dbReference type="EMBL" id="CCO21994.1"/>
    </source>
</evidence>
<keyword evidence="1" id="KW-0067">ATP-binding</keyword>
<dbReference type="InterPro" id="IPR048770">
    <property type="entry name" value="SoFic-like_C"/>
</dbReference>
<evidence type="ECO:0000256" key="3">
    <source>
        <dbReference type="PIRSR" id="PIRSR640198-2"/>
    </source>
</evidence>
<dbReference type="Proteomes" id="UP000010808">
    <property type="component" value="Chromosome"/>
</dbReference>
<feature type="binding site" evidence="1">
    <location>
        <position position="185"/>
    </location>
    <ligand>
        <name>ATP</name>
        <dbReference type="ChEBI" id="CHEBI:30616"/>
    </ligand>
</feature>
<feature type="binding site" evidence="3">
    <location>
        <begin position="189"/>
        <end position="196"/>
    </location>
    <ligand>
        <name>ATP</name>
        <dbReference type="ChEBI" id="CHEBI:30616"/>
    </ligand>
</feature>
<gene>
    <name evidence="5" type="ORF">DESAM_10013</name>
</gene>
<dbReference type="STRING" id="1121451.DESAM_10013"/>
<dbReference type="PANTHER" id="PTHR13504:SF35">
    <property type="entry name" value="PROTEIN ADENYLYLTRANSFERASE SOFIC"/>
    <property type="match status" value="1"/>
</dbReference>
<dbReference type="InterPro" id="IPR036597">
    <property type="entry name" value="Fido-like_dom_sf"/>
</dbReference>
<protein>
    <recommendedName>
        <fullName evidence="4">Fido domain-containing protein</fullName>
    </recommendedName>
</protein>